<dbReference type="SUPFAM" id="SSF53850">
    <property type="entry name" value="Periplasmic binding protein-like II"/>
    <property type="match status" value="1"/>
</dbReference>
<name>A0ABY1FQ74_9GAMM</name>
<dbReference type="RefSeq" id="WP_091643037.1">
    <property type="nucleotide sequence ID" value="NZ_FOTV01000011.1"/>
</dbReference>
<dbReference type="Proteomes" id="UP000199211">
    <property type="component" value="Unassembled WGS sequence"/>
</dbReference>
<reference evidence="1 2" key="1">
    <citation type="submission" date="2016-10" db="EMBL/GenBank/DDBJ databases">
        <authorList>
            <person name="Varghese N."/>
            <person name="Submissions S."/>
        </authorList>
    </citation>
    <scope>NUCLEOTIDE SEQUENCE [LARGE SCALE GENOMIC DNA]</scope>
    <source>
        <strain evidence="1 2">DSM 26291</strain>
    </source>
</reference>
<dbReference type="EMBL" id="FOTV01000011">
    <property type="protein sequence ID" value="SFL83316.1"/>
    <property type="molecule type" value="Genomic_DNA"/>
</dbReference>
<proteinExistence type="predicted"/>
<dbReference type="Gene3D" id="3.40.190.10">
    <property type="entry name" value="Periplasmic binding protein-like II"/>
    <property type="match status" value="2"/>
</dbReference>
<gene>
    <name evidence="1" type="ORF">SAMN04487868_111142</name>
</gene>
<protein>
    <submittedName>
        <fullName evidence="1">ABC-type amino acid transport substrate-binding protein</fullName>
    </submittedName>
</protein>
<comment type="caution">
    <text evidence="1">The sequence shown here is derived from an EMBL/GenBank/DDBJ whole genome shotgun (WGS) entry which is preliminary data.</text>
</comment>
<sequence length="241" mass="26752">MCAQRLRLSRKRNIGFALGLWLLVPAIACANELVFSSIERTPITVLAESMLSRAYGEFGYDIRMTLMPSRRSLNMANSGRVDGELFRIAGIEKSFPNLVPVPYPLIQGRLMAVTMGSGITDWNPQHLSNAVVGVRRGIIVAERAASGLKTIMVNDYDQMLDLLKAGRIDVGLVAEVQGVSPLNAKQRAQLIVLVRPVTEFNLYHYLNNKHRDLAFPLAQVFRRLTDNGEFAAIVEATRDAQ</sequence>
<keyword evidence="2" id="KW-1185">Reference proteome</keyword>
<evidence type="ECO:0000313" key="1">
    <source>
        <dbReference type="EMBL" id="SFL83316.1"/>
    </source>
</evidence>
<accession>A0ABY1FQ74</accession>
<organism evidence="1 2">
    <name type="scientific">Marinobacter salarius</name>
    <dbReference type="NCBI Taxonomy" id="1420917"/>
    <lineage>
        <taxon>Bacteria</taxon>
        <taxon>Pseudomonadati</taxon>
        <taxon>Pseudomonadota</taxon>
        <taxon>Gammaproteobacteria</taxon>
        <taxon>Pseudomonadales</taxon>
        <taxon>Marinobacteraceae</taxon>
        <taxon>Marinobacter</taxon>
    </lineage>
</organism>
<evidence type="ECO:0000313" key="2">
    <source>
        <dbReference type="Proteomes" id="UP000199211"/>
    </source>
</evidence>